<organism evidence="2 3">
    <name type="scientific">Saccharopolyspora halophila</name>
    <dbReference type="NCBI Taxonomy" id="405551"/>
    <lineage>
        <taxon>Bacteria</taxon>
        <taxon>Bacillati</taxon>
        <taxon>Actinomycetota</taxon>
        <taxon>Actinomycetes</taxon>
        <taxon>Pseudonocardiales</taxon>
        <taxon>Pseudonocardiaceae</taxon>
        <taxon>Saccharopolyspora</taxon>
    </lineage>
</organism>
<comment type="caution">
    <text evidence="2">The sequence shown here is derived from an EMBL/GenBank/DDBJ whole genome shotgun (WGS) entry which is preliminary data.</text>
</comment>
<dbReference type="Pfam" id="PF21805">
    <property type="entry name" value="Imm5_like"/>
    <property type="match status" value="1"/>
</dbReference>
<evidence type="ECO:0000313" key="3">
    <source>
        <dbReference type="Proteomes" id="UP001501218"/>
    </source>
</evidence>
<evidence type="ECO:0000313" key="2">
    <source>
        <dbReference type="EMBL" id="GAA2361999.1"/>
    </source>
</evidence>
<evidence type="ECO:0000259" key="1">
    <source>
        <dbReference type="Pfam" id="PF21805"/>
    </source>
</evidence>
<protein>
    <recommendedName>
        <fullName evidence="1">Imm-5-like domain-containing protein</fullName>
    </recommendedName>
</protein>
<reference evidence="3" key="1">
    <citation type="journal article" date="2019" name="Int. J. Syst. Evol. Microbiol.">
        <title>The Global Catalogue of Microorganisms (GCM) 10K type strain sequencing project: providing services to taxonomists for standard genome sequencing and annotation.</title>
        <authorList>
            <consortium name="The Broad Institute Genomics Platform"/>
            <consortium name="The Broad Institute Genome Sequencing Center for Infectious Disease"/>
            <person name="Wu L."/>
            <person name="Ma J."/>
        </authorList>
    </citation>
    <scope>NUCLEOTIDE SEQUENCE [LARGE SCALE GENOMIC DNA]</scope>
    <source>
        <strain evidence="3">JCM 16221</strain>
    </source>
</reference>
<feature type="domain" description="Imm-5-like" evidence="1">
    <location>
        <begin position="28"/>
        <end position="110"/>
    </location>
</feature>
<gene>
    <name evidence="2" type="ORF">GCM10009854_46900</name>
</gene>
<dbReference type="InterPro" id="IPR048667">
    <property type="entry name" value="Imm5-like"/>
</dbReference>
<sequence length="191" mass="19818">MRCMAANGAPGSPVPRTPDFDLSMDEIRAVTAFNLACALRVIDLFEAAHPHDERPRQALAAAADFVRGGPRSRAQRSSAPAAHRAAKEVSPAASHAAMAAGDAAASAYVHPLADGAQVGHVLRGPAHTVLALQLGPVNPLARAEAEAAVLQDATATLVEVLRRYPRVSGRGRDIAEVMDALDARLRAGTSG</sequence>
<dbReference type="Proteomes" id="UP001501218">
    <property type="component" value="Unassembled WGS sequence"/>
</dbReference>
<keyword evidence="3" id="KW-1185">Reference proteome</keyword>
<accession>A0ABP5TUG3</accession>
<name>A0ABP5TUG3_9PSEU</name>
<dbReference type="EMBL" id="BAAARA010000023">
    <property type="protein sequence ID" value="GAA2361999.1"/>
    <property type="molecule type" value="Genomic_DNA"/>
</dbReference>
<proteinExistence type="predicted"/>